<dbReference type="PROSITE" id="PS50250">
    <property type="entry name" value="PCI"/>
    <property type="match status" value="1"/>
</dbReference>
<dbReference type="InterPro" id="IPR000717">
    <property type="entry name" value="PCI_dom"/>
</dbReference>
<keyword evidence="6" id="KW-0175">Coiled coil</keyword>
<dbReference type="GO" id="GO:0001732">
    <property type="term" value="P:formation of cytoplasmic translation initiation complex"/>
    <property type="evidence" value="ECO:0007669"/>
    <property type="project" value="UniProtKB-UniRule"/>
</dbReference>
<evidence type="ECO:0000256" key="1">
    <source>
        <dbReference type="ARBA" id="ARBA00004496"/>
    </source>
</evidence>
<dbReference type="PANTHER" id="PTHR14005">
    <property type="entry name" value="EUKARYOTIC TRANSLATION INITIATION FACTOR 3, THETA SUBUNIT"/>
    <property type="match status" value="1"/>
</dbReference>
<dbReference type="SMART" id="SM00088">
    <property type="entry name" value="PINT"/>
    <property type="match status" value="1"/>
</dbReference>
<evidence type="ECO:0000256" key="5">
    <source>
        <dbReference type="ARBA" id="ARBA00022917"/>
    </source>
</evidence>
<dbReference type="Gene3D" id="1.25.40.860">
    <property type="match status" value="2"/>
</dbReference>
<dbReference type="AlphaFoldDB" id="A0A6M2DHA1"/>
<keyword evidence="3 6" id="KW-0396">Initiation factor</keyword>
<evidence type="ECO:0000256" key="6">
    <source>
        <dbReference type="HAMAP-Rule" id="MF_03000"/>
    </source>
</evidence>
<evidence type="ECO:0000256" key="3">
    <source>
        <dbReference type="ARBA" id="ARBA00022540"/>
    </source>
</evidence>
<dbReference type="HAMAP" id="MF_03000">
    <property type="entry name" value="eIF3a"/>
    <property type="match status" value="1"/>
</dbReference>
<dbReference type="Pfam" id="PF22591">
    <property type="entry name" value="eIF3a_PCI_TPR-like"/>
    <property type="match status" value="1"/>
</dbReference>
<feature type="compositionally biased region" description="Low complexity" evidence="7">
    <location>
        <begin position="953"/>
        <end position="968"/>
    </location>
</feature>
<feature type="compositionally biased region" description="Basic and acidic residues" evidence="7">
    <location>
        <begin position="616"/>
        <end position="642"/>
    </location>
</feature>
<reference evidence="9" key="1">
    <citation type="submission" date="2020-03" db="EMBL/GenBank/DDBJ databases">
        <title>Transcriptomic Profiling of the Digestive Tract of the Rat Flea, Xenopsylla cheopis, Following Blood Feeding and Infection with Yersinia pestis.</title>
        <authorList>
            <person name="Bland D.M."/>
            <person name="Martens C.A."/>
            <person name="Virtaneva K."/>
            <person name="Kanakabandi K."/>
            <person name="Long D."/>
            <person name="Rosenke R."/>
            <person name="Saturday G.A."/>
            <person name="Hoyt F.H."/>
            <person name="Bruno D.P."/>
            <person name="Ribeiro J.M.C."/>
            <person name="Hinnebusch J."/>
        </authorList>
    </citation>
    <scope>NUCLEOTIDE SEQUENCE</scope>
</reference>
<comment type="subcellular location">
    <subcellularLocation>
        <location evidence="1 6">Cytoplasm</location>
    </subcellularLocation>
</comment>
<feature type="region of interest" description="Disordered" evidence="7">
    <location>
        <begin position="818"/>
        <end position="1187"/>
    </location>
</feature>
<dbReference type="Gene3D" id="4.10.860.10">
    <property type="entry name" value="UVR domain"/>
    <property type="match status" value="1"/>
</dbReference>
<proteinExistence type="inferred from homology"/>
<dbReference type="InterPro" id="IPR054711">
    <property type="entry name" value="eIF3a_PCI_TPR-like"/>
</dbReference>
<dbReference type="PANTHER" id="PTHR14005:SF0">
    <property type="entry name" value="EUKARYOTIC TRANSLATION INITIATION FACTOR 3 SUBUNIT A"/>
    <property type="match status" value="1"/>
</dbReference>
<evidence type="ECO:0000256" key="2">
    <source>
        <dbReference type="ARBA" id="ARBA00022490"/>
    </source>
</evidence>
<keyword evidence="4 6" id="KW-0694">RNA-binding</keyword>
<accession>A0A6M2DHA1</accession>
<dbReference type="EMBL" id="GIIL01001923">
    <property type="protein sequence ID" value="NOV45649.1"/>
    <property type="molecule type" value="Transcribed_RNA"/>
</dbReference>
<feature type="coiled-coil region" evidence="6">
    <location>
        <begin position="675"/>
        <end position="702"/>
    </location>
</feature>
<keyword evidence="2 6" id="KW-0963">Cytoplasm</keyword>
<evidence type="ECO:0000259" key="8">
    <source>
        <dbReference type="PROSITE" id="PS50250"/>
    </source>
</evidence>
<dbReference type="FunFam" id="1.25.40.860:FF:000007">
    <property type="entry name" value="Eukaryotic translation initiation factor 3 subunit A"/>
    <property type="match status" value="1"/>
</dbReference>
<keyword evidence="5 6" id="KW-0648">Protein biosynthesis</keyword>
<dbReference type="GO" id="GO:0033290">
    <property type="term" value="C:eukaryotic 48S preinitiation complex"/>
    <property type="evidence" value="ECO:0007669"/>
    <property type="project" value="UniProtKB-UniRule"/>
</dbReference>
<dbReference type="GO" id="GO:0071540">
    <property type="term" value="C:eukaryotic translation initiation factor 3 complex, eIF3e"/>
    <property type="evidence" value="ECO:0007669"/>
    <property type="project" value="TreeGrafter"/>
</dbReference>
<comment type="subunit">
    <text evidence="6">Component of the eukaryotic translation initiation factor 3 (eIF-3) complex.</text>
</comment>
<feature type="compositionally biased region" description="Basic and acidic residues" evidence="7">
    <location>
        <begin position="1146"/>
        <end position="1155"/>
    </location>
</feature>
<name>A0A6M2DHA1_XENCH</name>
<comment type="function">
    <text evidence="6">RNA-binding component of the eukaryotic translation initiation factor 3 (eIF-3) complex, which is involved in protein synthesis of a specialized repertoire of mRNAs and, together with other initiation factors, stimulates binding of mRNA and methionyl-tRNAi to the 40S ribosome. The eIF-3 complex specifically targets and initiates translation of a subset of mRNAs involved in cell proliferation.</text>
</comment>
<sequence>MARYAQRPENALKRANEFIDVGKPARALDTLQEVFRNKKWAYNWSESVLEPIMFKYLDLCVELKKSHIAKEGLFQYRNMFQLVNVGSLENVIRGYLRMAEERTEAAQQQCTQAVIVIDDLDNLATPESILMSAVCGEDAQDRSERTILMPWVKFLWESYCQCLELLRTNAHVETLYHDIARMVFQFCLKYNRKTEFRKLCDKLRKHLEDICKLSVQTTNVSINKPETQHLNLETRLYQLDSAIQMELWQEAYKAIEDIHGLMNISKKQPLPKTMANYYQKLSMVFWKAGNQLFHAASLLKLFQLSREMKKNITSDELQRMACRVLLSTLAIPLPSAHPEFDRFIETDKSPLEKAQRLAVLLGLQQPPTRETLLRDIVRMNVVQLASPQLQQLYTWLEIEFDPLNLCSRVLTVIETLNVDESNSVLQQYIPALQDVTLVRLVRQISQVYQSIEFTRLIQLARFTTDFHLERLLVDCVRHNDMQIRIDHAKRSIHFGMDLSESQREDKPEGPTLQSMPSEQVRNQLISMATVLHQAIAAINPHRKKAERDKLRAQMVHNYHENKVKEHQRVLQRHKIIEDRKEYIERLNTVREEEELRRQEEILRQQQLAEQRRLEQEREERERKRQANERQQIKDRNLKEKMQKISLTTHGQRVLKKLDEEEMKKMDADQIAAREAEELIKERREFQAKLKSQEKKIDYFERAKRIEEIPLIQKSLEEKQVQDRKFWEEQEANRIAQAVAERALAVAQQKRLQGMIDEKNAFLEILKASRRHVHEEKLKEFNIILDDERAKRLAQRVLQRKEERRREWLRQKAEEARRAEEALRKAQEEEKRIEKEKKMQADREHQEMLERAAAKARAREEEIERKLAADRESLRENDSREKEKERGSSSWRSGDSSSRSERDVRIEREPRPEREIRVEREPRVDGRMERDIRQERRVENEWRGSNNSAEKSISEVSSARSISSDVASDTSIPSIQLHDNSPRKEEVWRPRNMQDRKEPVSEGFWRRGGDERDRMGDRDMGRRENDDRRERDGRDSVRFERREDRYQPRIRDDRDRRGLDDGMRFDRESDRRFERRDDRIKRDRDIGGGGRDWRMDRENERSFSNKNDDDRPMRRITDRDRLGPSLRNERDLRGVRTDGGDWRTATKSHELTKRNESQPLRPSNARPEKAHDNTHSSDGDEWQAVKRR</sequence>
<dbReference type="InterPro" id="IPR027512">
    <property type="entry name" value="EIF3A"/>
</dbReference>
<dbReference type="GO" id="GO:0003743">
    <property type="term" value="F:translation initiation factor activity"/>
    <property type="evidence" value="ECO:0007669"/>
    <property type="project" value="UniProtKB-UniRule"/>
</dbReference>
<evidence type="ECO:0000313" key="9">
    <source>
        <dbReference type="EMBL" id="NOV45649.1"/>
    </source>
</evidence>
<dbReference type="Pfam" id="PF01399">
    <property type="entry name" value="PCI"/>
    <property type="match status" value="1"/>
</dbReference>
<feature type="compositionally biased region" description="Basic and acidic residues" evidence="7">
    <location>
        <begin position="897"/>
        <end position="941"/>
    </location>
</feature>
<dbReference type="FunFam" id="4.10.860.10:FF:000001">
    <property type="entry name" value="Eukaryotic translation initiation factor 3 subunit A"/>
    <property type="match status" value="1"/>
</dbReference>
<protein>
    <recommendedName>
        <fullName evidence="6">Eukaryotic translation initiation factor 3 subunit A</fullName>
        <shortName evidence="6">eIF3a</shortName>
    </recommendedName>
    <alternativeName>
        <fullName evidence="6">Eukaryotic translation initiation factor 3 subunit 10</fullName>
    </alternativeName>
</protein>
<dbReference type="GO" id="GO:0043614">
    <property type="term" value="C:multi-eIF complex"/>
    <property type="evidence" value="ECO:0007669"/>
    <property type="project" value="TreeGrafter"/>
</dbReference>
<feature type="compositionally biased region" description="Polar residues" evidence="7">
    <location>
        <begin position="969"/>
        <end position="978"/>
    </location>
</feature>
<dbReference type="GO" id="GO:0002188">
    <property type="term" value="P:translation reinitiation"/>
    <property type="evidence" value="ECO:0007669"/>
    <property type="project" value="TreeGrafter"/>
</dbReference>
<feature type="domain" description="PCI" evidence="8">
    <location>
        <begin position="317"/>
        <end position="499"/>
    </location>
</feature>
<evidence type="ECO:0000256" key="7">
    <source>
        <dbReference type="SAM" id="MobiDB-lite"/>
    </source>
</evidence>
<dbReference type="GO" id="GO:0071541">
    <property type="term" value="C:eukaryotic translation initiation factor 3 complex, eIF3m"/>
    <property type="evidence" value="ECO:0007669"/>
    <property type="project" value="TreeGrafter"/>
</dbReference>
<dbReference type="GO" id="GO:0003729">
    <property type="term" value="F:mRNA binding"/>
    <property type="evidence" value="ECO:0007669"/>
    <property type="project" value="TreeGrafter"/>
</dbReference>
<organism evidence="9">
    <name type="scientific">Xenopsylla cheopis</name>
    <name type="common">Oriental rat flea</name>
    <name type="synonym">Pulex cheopis</name>
    <dbReference type="NCBI Taxonomy" id="163159"/>
    <lineage>
        <taxon>Eukaryota</taxon>
        <taxon>Metazoa</taxon>
        <taxon>Ecdysozoa</taxon>
        <taxon>Arthropoda</taxon>
        <taxon>Hexapoda</taxon>
        <taxon>Insecta</taxon>
        <taxon>Pterygota</taxon>
        <taxon>Neoptera</taxon>
        <taxon>Endopterygota</taxon>
        <taxon>Siphonaptera</taxon>
        <taxon>Pulicidae</taxon>
        <taxon>Xenopsyllinae</taxon>
        <taxon>Xenopsylla</taxon>
    </lineage>
</organism>
<feature type="compositionally biased region" description="Basic and acidic residues" evidence="7">
    <location>
        <begin position="1165"/>
        <end position="1177"/>
    </location>
</feature>
<dbReference type="GO" id="GO:0016282">
    <property type="term" value="C:eukaryotic 43S preinitiation complex"/>
    <property type="evidence" value="ECO:0007669"/>
    <property type="project" value="UniProtKB-UniRule"/>
</dbReference>
<feature type="compositionally biased region" description="Low complexity" evidence="7">
    <location>
        <begin position="887"/>
        <end position="896"/>
    </location>
</feature>
<feature type="compositionally biased region" description="Basic and acidic residues" evidence="7">
    <location>
        <begin position="818"/>
        <end position="886"/>
    </location>
</feature>
<evidence type="ECO:0000256" key="4">
    <source>
        <dbReference type="ARBA" id="ARBA00022884"/>
    </source>
</evidence>
<feature type="region of interest" description="Disordered" evidence="7">
    <location>
        <begin position="616"/>
        <end position="651"/>
    </location>
</feature>
<comment type="similarity">
    <text evidence="6">Belongs to the eIF-3 subunit A family.</text>
</comment>
<feature type="compositionally biased region" description="Basic and acidic residues" evidence="7">
    <location>
        <begin position="979"/>
        <end position="1140"/>
    </location>
</feature>